<evidence type="ECO:0008006" key="3">
    <source>
        <dbReference type="Google" id="ProtNLM"/>
    </source>
</evidence>
<protein>
    <recommendedName>
        <fullName evidence="3">Glyoxalase/fosfomycin resistance/dioxygenase domain-containing protein</fullName>
    </recommendedName>
</protein>
<keyword evidence="2" id="KW-1185">Reference proteome</keyword>
<gene>
    <name evidence="1" type="ORF">HID58_092721</name>
</gene>
<feature type="non-terminal residue" evidence="1">
    <location>
        <position position="1"/>
    </location>
</feature>
<organism evidence="1 2">
    <name type="scientific">Brassica napus</name>
    <name type="common">Rape</name>
    <dbReference type="NCBI Taxonomy" id="3708"/>
    <lineage>
        <taxon>Eukaryota</taxon>
        <taxon>Viridiplantae</taxon>
        <taxon>Streptophyta</taxon>
        <taxon>Embryophyta</taxon>
        <taxon>Tracheophyta</taxon>
        <taxon>Spermatophyta</taxon>
        <taxon>Magnoliopsida</taxon>
        <taxon>eudicotyledons</taxon>
        <taxon>Gunneridae</taxon>
        <taxon>Pentapetalae</taxon>
        <taxon>rosids</taxon>
        <taxon>malvids</taxon>
        <taxon>Brassicales</taxon>
        <taxon>Brassicaceae</taxon>
        <taxon>Brassiceae</taxon>
        <taxon>Brassica</taxon>
    </lineage>
</organism>
<dbReference type="Proteomes" id="UP000824890">
    <property type="component" value="Unassembled WGS sequence"/>
</dbReference>
<sequence length="215" mass="24237">ELASFSWKNLKYHLLMDPDGVAAASTFYNTVFGAVLKKSFTLAQVELKLARNFLWFPTQIQLAVDVKAVMDAAITRGALNQTELITESEASRGIVAKLRDPFGYNWAFSHRSNQSDDICSLCFMDAPHHTSINFCTLPHTRRWLIAASHTPPNVTEEDMANKLFKIYLPSSIFSNTLTIGRPTLKNIMVFNRSRLILDMQVTTFSGLSILIYNNL</sequence>
<reference evidence="1 2" key="1">
    <citation type="submission" date="2021-05" db="EMBL/GenBank/DDBJ databases">
        <title>Genome Assembly of Synthetic Allotetraploid Brassica napus Reveals Homoeologous Exchanges between Subgenomes.</title>
        <authorList>
            <person name="Davis J.T."/>
        </authorList>
    </citation>
    <scope>NUCLEOTIDE SEQUENCE [LARGE SCALE GENOMIC DNA]</scope>
    <source>
        <strain evidence="2">cv. Da-Ae</strain>
        <tissue evidence="1">Seedling</tissue>
    </source>
</reference>
<evidence type="ECO:0000313" key="1">
    <source>
        <dbReference type="EMBL" id="KAH0853983.1"/>
    </source>
</evidence>
<proteinExistence type="predicted"/>
<dbReference type="InterPro" id="IPR029068">
    <property type="entry name" value="Glyas_Bleomycin-R_OHBP_Dase"/>
</dbReference>
<dbReference type="Gene3D" id="3.10.180.10">
    <property type="entry name" value="2,3-Dihydroxybiphenyl 1,2-Dioxygenase, domain 1"/>
    <property type="match status" value="1"/>
</dbReference>
<dbReference type="SUPFAM" id="SSF54593">
    <property type="entry name" value="Glyoxalase/Bleomycin resistance protein/Dihydroxybiphenyl dioxygenase"/>
    <property type="match status" value="1"/>
</dbReference>
<accession>A0ABQ7XDT1</accession>
<comment type="caution">
    <text evidence="1">The sequence shown here is derived from an EMBL/GenBank/DDBJ whole genome shotgun (WGS) entry which is preliminary data.</text>
</comment>
<evidence type="ECO:0000313" key="2">
    <source>
        <dbReference type="Proteomes" id="UP000824890"/>
    </source>
</evidence>
<name>A0ABQ7XDT1_BRANA</name>
<dbReference type="EMBL" id="JAGKQM010000618">
    <property type="protein sequence ID" value="KAH0853983.1"/>
    <property type="molecule type" value="Genomic_DNA"/>
</dbReference>